<feature type="transmembrane region" description="Helical" evidence="1">
    <location>
        <begin position="62"/>
        <end position="80"/>
    </location>
</feature>
<dbReference type="Pfam" id="PF04235">
    <property type="entry name" value="DUF418"/>
    <property type="match status" value="1"/>
</dbReference>
<evidence type="ECO:0000313" key="4">
    <source>
        <dbReference type="Proteomes" id="UP001549099"/>
    </source>
</evidence>
<organism evidence="3 4">
    <name type="scientific">Bhargavaea ullalensis</name>
    <dbReference type="NCBI Taxonomy" id="1265685"/>
    <lineage>
        <taxon>Bacteria</taxon>
        <taxon>Bacillati</taxon>
        <taxon>Bacillota</taxon>
        <taxon>Bacilli</taxon>
        <taxon>Bacillales</taxon>
        <taxon>Caryophanaceae</taxon>
        <taxon>Bhargavaea</taxon>
    </lineage>
</organism>
<gene>
    <name evidence="3" type="ORF">ABID49_001549</name>
</gene>
<protein>
    <recommendedName>
        <fullName evidence="2">DUF418 domain-containing protein</fullName>
    </recommendedName>
</protein>
<dbReference type="InterPro" id="IPR007349">
    <property type="entry name" value="DUF418"/>
</dbReference>
<feature type="transmembrane region" description="Helical" evidence="1">
    <location>
        <begin position="247"/>
        <end position="268"/>
    </location>
</feature>
<dbReference type="InterPro" id="IPR052529">
    <property type="entry name" value="Bact_Transport_Assoc"/>
</dbReference>
<feature type="transmembrane region" description="Helical" evidence="1">
    <location>
        <begin position="146"/>
        <end position="164"/>
    </location>
</feature>
<dbReference type="EMBL" id="JBEPLW010000010">
    <property type="protein sequence ID" value="MET3575644.1"/>
    <property type="molecule type" value="Genomic_DNA"/>
</dbReference>
<reference evidence="3 4" key="1">
    <citation type="submission" date="2024-06" db="EMBL/GenBank/DDBJ databases">
        <title>Genomic Encyclopedia of Type Strains, Phase IV (KMG-IV): sequencing the most valuable type-strain genomes for metagenomic binning, comparative biology and taxonomic classification.</title>
        <authorList>
            <person name="Goeker M."/>
        </authorList>
    </citation>
    <scope>NUCLEOTIDE SEQUENCE [LARGE SCALE GENOMIC DNA]</scope>
    <source>
        <strain evidence="3 4">DSM 26128</strain>
    </source>
</reference>
<dbReference type="Proteomes" id="UP001549099">
    <property type="component" value="Unassembled WGS sequence"/>
</dbReference>
<feature type="transmembrane region" description="Helical" evidence="1">
    <location>
        <begin position="101"/>
        <end position="117"/>
    </location>
</feature>
<dbReference type="RefSeq" id="WP_354196978.1">
    <property type="nucleotide sequence ID" value="NZ_JBEPLW010000010.1"/>
</dbReference>
<feature type="transmembrane region" description="Helical" evidence="1">
    <location>
        <begin position="206"/>
        <end position="227"/>
    </location>
</feature>
<sequence length="393" mass="43203">MTNLKPTASAERIDGLDYLRGFALLGIFVANMLFFHMPYVYVDPFTWFPSLKDELSHMWVDILFQSSFYPLFAMLFGYGMNMQFEKAKAAGRPFLPMVSRRMAVLLAFGIIHAFLIWPGDILITYALMGFLLMLMLRLPAGALAGIGAGVYVAGLGGLTLLVWIGELLTPGGSLAQYADINAVNNSIAAYSNGSFGQVTAQRAADWIYMNSSAIPLAPIMILPLFMFGAAAGKWKLVEKAGLQWKRWILPTVAGLLGGLALKALPYFTEYRYTAGTVQDAFGGPLLTVGYTGLILLLLRSGLFRSVFAPVRMAGRMSLTVYIMQSIIATLIFYSYGLGYYGKVSVSTGTWMAVGIFAIQAILAGLYLQKFRQGPLEAVWRRLTYGKPDRPSVR</sequence>
<name>A0ABV2GBI5_9BACL</name>
<evidence type="ECO:0000259" key="2">
    <source>
        <dbReference type="Pfam" id="PF04235"/>
    </source>
</evidence>
<feature type="transmembrane region" description="Helical" evidence="1">
    <location>
        <begin position="21"/>
        <end position="42"/>
    </location>
</feature>
<dbReference type="PANTHER" id="PTHR30590">
    <property type="entry name" value="INNER MEMBRANE PROTEIN"/>
    <property type="match status" value="1"/>
</dbReference>
<feature type="domain" description="DUF418" evidence="2">
    <location>
        <begin position="232"/>
        <end position="386"/>
    </location>
</feature>
<keyword evidence="1" id="KW-0472">Membrane</keyword>
<keyword evidence="1" id="KW-1133">Transmembrane helix</keyword>
<dbReference type="PANTHER" id="PTHR30590:SF2">
    <property type="entry name" value="INNER MEMBRANE PROTEIN"/>
    <property type="match status" value="1"/>
</dbReference>
<keyword evidence="4" id="KW-1185">Reference proteome</keyword>
<proteinExistence type="predicted"/>
<feature type="transmembrane region" description="Helical" evidence="1">
    <location>
        <begin position="280"/>
        <end position="298"/>
    </location>
</feature>
<evidence type="ECO:0000313" key="3">
    <source>
        <dbReference type="EMBL" id="MET3575644.1"/>
    </source>
</evidence>
<evidence type="ECO:0000256" key="1">
    <source>
        <dbReference type="SAM" id="Phobius"/>
    </source>
</evidence>
<feature type="transmembrane region" description="Helical" evidence="1">
    <location>
        <begin position="348"/>
        <end position="367"/>
    </location>
</feature>
<accession>A0ABV2GBI5</accession>
<comment type="caution">
    <text evidence="3">The sequence shown here is derived from an EMBL/GenBank/DDBJ whole genome shotgun (WGS) entry which is preliminary data.</text>
</comment>
<feature type="transmembrane region" description="Helical" evidence="1">
    <location>
        <begin position="318"/>
        <end position="336"/>
    </location>
</feature>
<keyword evidence="1" id="KW-0812">Transmembrane</keyword>